<dbReference type="GO" id="GO:0008168">
    <property type="term" value="F:methyltransferase activity"/>
    <property type="evidence" value="ECO:0007669"/>
    <property type="project" value="UniProtKB-KW"/>
</dbReference>
<evidence type="ECO:0000256" key="3">
    <source>
        <dbReference type="ARBA" id="ARBA00022679"/>
    </source>
</evidence>
<feature type="domain" description="DNA methylase N-4/N-6" evidence="6">
    <location>
        <begin position="59"/>
        <end position="352"/>
    </location>
</feature>
<keyword evidence="4" id="KW-0949">S-adenosyl-L-methionine</keyword>
<evidence type="ECO:0000313" key="7">
    <source>
        <dbReference type="EMBL" id="MDY7225776.1"/>
    </source>
</evidence>
<organism evidence="7 8">
    <name type="scientific">Hyalangium rubrum</name>
    <dbReference type="NCBI Taxonomy" id="3103134"/>
    <lineage>
        <taxon>Bacteria</taxon>
        <taxon>Pseudomonadati</taxon>
        <taxon>Myxococcota</taxon>
        <taxon>Myxococcia</taxon>
        <taxon>Myxococcales</taxon>
        <taxon>Cystobacterineae</taxon>
        <taxon>Archangiaceae</taxon>
        <taxon>Hyalangium</taxon>
    </lineage>
</organism>
<dbReference type="InterPro" id="IPR002295">
    <property type="entry name" value="N4/N6-MTase_EcoPI_Mod-like"/>
</dbReference>
<name>A0ABU5GXG1_9BACT</name>
<accession>A0ABU5GXG1</accession>
<evidence type="ECO:0000313" key="8">
    <source>
        <dbReference type="Proteomes" id="UP001291309"/>
    </source>
</evidence>
<dbReference type="InterPro" id="IPR002941">
    <property type="entry name" value="DNA_methylase_N4/N6"/>
</dbReference>
<comment type="catalytic activity">
    <reaction evidence="5">
        <text>a 2'-deoxyadenosine in DNA + S-adenosyl-L-methionine = an N(6)-methyl-2'-deoxyadenosine in DNA + S-adenosyl-L-homocysteine + H(+)</text>
        <dbReference type="Rhea" id="RHEA:15197"/>
        <dbReference type="Rhea" id="RHEA-COMP:12418"/>
        <dbReference type="Rhea" id="RHEA-COMP:12419"/>
        <dbReference type="ChEBI" id="CHEBI:15378"/>
        <dbReference type="ChEBI" id="CHEBI:57856"/>
        <dbReference type="ChEBI" id="CHEBI:59789"/>
        <dbReference type="ChEBI" id="CHEBI:90615"/>
        <dbReference type="ChEBI" id="CHEBI:90616"/>
        <dbReference type="EC" id="2.1.1.72"/>
    </reaction>
</comment>
<evidence type="ECO:0000256" key="2">
    <source>
        <dbReference type="ARBA" id="ARBA00022603"/>
    </source>
</evidence>
<evidence type="ECO:0000256" key="4">
    <source>
        <dbReference type="ARBA" id="ARBA00022691"/>
    </source>
</evidence>
<dbReference type="RefSeq" id="WP_321544506.1">
    <property type="nucleotide sequence ID" value="NZ_JAXIVS010000002.1"/>
</dbReference>
<dbReference type="InterPro" id="IPR029063">
    <property type="entry name" value="SAM-dependent_MTases_sf"/>
</dbReference>
<protein>
    <recommendedName>
        <fullName evidence="1">site-specific DNA-methyltransferase (adenine-specific)</fullName>
        <ecNumber evidence="1">2.1.1.72</ecNumber>
    </recommendedName>
</protein>
<comment type="caution">
    <text evidence="7">The sequence shown here is derived from an EMBL/GenBank/DDBJ whole genome shotgun (WGS) entry which is preliminary data.</text>
</comment>
<dbReference type="Proteomes" id="UP001291309">
    <property type="component" value="Unassembled WGS sequence"/>
</dbReference>
<keyword evidence="8" id="KW-1185">Reference proteome</keyword>
<proteinExistence type="predicted"/>
<reference evidence="7 8" key="1">
    <citation type="submission" date="2023-12" db="EMBL/GenBank/DDBJ databases">
        <title>the genome sequence of Hyalangium sp. s54d21.</title>
        <authorList>
            <person name="Zhang X."/>
        </authorList>
    </citation>
    <scope>NUCLEOTIDE SEQUENCE [LARGE SCALE GENOMIC DNA]</scope>
    <source>
        <strain evidence="8">s54d21</strain>
    </source>
</reference>
<evidence type="ECO:0000256" key="1">
    <source>
        <dbReference type="ARBA" id="ARBA00011900"/>
    </source>
</evidence>
<dbReference type="Gene3D" id="3.40.50.150">
    <property type="entry name" value="Vaccinia Virus protein VP39"/>
    <property type="match status" value="1"/>
</dbReference>
<dbReference type="EC" id="2.1.1.72" evidence="1"/>
<keyword evidence="2 7" id="KW-0489">Methyltransferase</keyword>
<sequence length="412" mass="45879">MPFLDWVNKAQAVEAASRVPHHLLEFQSAHGEGGAENLLIQGDNLAALKALVPSHRGQVRCICIDPPYNTQSGFELYDDKLEHAQWLSMMYPRLVLLRELLREDGSLWVTLDDNEAHYAKVLMDEVFGRENFVTSICWEKVYTLKNTAKNFSEMHDFVLVYARSQASWAANLLPRGEKQNRAFKNPDADPRGPWIDSAVHARNFYSKGSYSVVGPTGKSFSPPPGRYWTVSEENFRALDAEKRIWWGADGKNAPRKKTFLTEVKAGVVPGTIWSHEEAGHNAEAKAEIKALFGRDEEIFITPKPERLIERILHIATEPGDLVLDSFLGSGTTAAVAHKMGRRWIGVELGEHARTHCLPRLEKVVAGEQGGISESVGWKGGGGFRFYTLGERVTAPDRSSASDVSSARGSKPR</sequence>
<dbReference type="Pfam" id="PF01555">
    <property type="entry name" value="N6_N4_Mtase"/>
    <property type="match status" value="1"/>
</dbReference>
<gene>
    <name evidence="7" type="ORF">SYV04_05255</name>
</gene>
<evidence type="ECO:0000256" key="5">
    <source>
        <dbReference type="ARBA" id="ARBA00047942"/>
    </source>
</evidence>
<keyword evidence="3 7" id="KW-0808">Transferase</keyword>
<dbReference type="EMBL" id="JAXIVS010000002">
    <property type="protein sequence ID" value="MDY7225776.1"/>
    <property type="molecule type" value="Genomic_DNA"/>
</dbReference>
<dbReference type="PRINTS" id="PR00506">
    <property type="entry name" value="D21N6MTFRASE"/>
</dbReference>
<dbReference type="GO" id="GO:0032259">
    <property type="term" value="P:methylation"/>
    <property type="evidence" value="ECO:0007669"/>
    <property type="project" value="UniProtKB-KW"/>
</dbReference>
<dbReference type="PIRSF" id="PIRSF015855">
    <property type="entry name" value="TypeIII_Mtase_mKpnI"/>
    <property type="match status" value="1"/>
</dbReference>
<evidence type="ECO:0000259" key="6">
    <source>
        <dbReference type="Pfam" id="PF01555"/>
    </source>
</evidence>
<dbReference type="SUPFAM" id="SSF53335">
    <property type="entry name" value="S-adenosyl-L-methionine-dependent methyltransferases"/>
    <property type="match status" value="1"/>
</dbReference>